<keyword evidence="2" id="KW-0732">Signal</keyword>
<organism evidence="4 5">
    <name type="scientific">Roseateles paludis</name>
    <dbReference type="NCBI Taxonomy" id="3145238"/>
    <lineage>
        <taxon>Bacteria</taxon>
        <taxon>Pseudomonadati</taxon>
        <taxon>Pseudomonadota</taxon>
        <taxon>Betaproteobacteria</taxon>
        <taxon>Burkholderiales</taxon>
        <taxon>Sphaerotilaceae</taxon>
        <taxon>Roseateles</taxon>
    </lineage>
</organism>
<feature type="signal peptide" evidence="2">
    <location>
        <begin position="1"/>
        <end position="22"/>
    </location>
</feature>
<reference evidence="4 5" key="1">
    <citation type="submission" date="2024-05" db="EMBL/GenBank/DDBJ databases">
        <title>Roseateles sp. DJS-2-20 16S ribosomal RNA gene Genome sequencing and assembly.</title>
        <authorList>
            <person name="Woo H."/>
        </authorList>
    </citation>
    <scope>NUCLEOTIDE SEQUENCE [LARGE SCALE GENOMIC DNA]</scope>
    <source>
        <strain evidence="4 5">DJS-2-20</strain>
    </source>
</reference>
<dbReference type="InterPro" id="IPR013783">
    <property type="entry name" value="Ig-like_fold"/>
</dbReference>
<evidence type="ECO:0000313" key="4">
    <source>
        <dbReference type="EMBL" id="MEO3690058.1"/>
    </source>
</evidence>
<dbReference type="RefSeq" id="WP_347702893.1">
    <property type="nucleotide sequence ID" value="NZ_JBDPZD010000001.1"/>
</dbReference>
<accession>A0ABV0FZ19</accession>
<evidence type="ECO:0000256" key="2">
    <source>
        <dbReference type="SAM" id="SignalP"/>
    </source>
</evidence>
<evidence type="ECO:0000313" key="5">
    <source>
        <dbReference type="Proteomes" id="UP001495147"/>
    </source>
</evidence>
<gene>
    <name evidence="4" type="ORF">ABDJ85_01170</name>
</gene>
<proteinExistence type="predicted"/>
<dbReference type="Proteomes" id="UP001495147">
    <property type="component" value="Unassembled WGS sequence"/>
</dbReference>
<dbReference type="PROSITE" id="PS50835">
    <property type="entry name" value="IG_LIKE"/>
    <property type="match status" value="1"/>
</dbReference>
<name>A0ABV0FZ19_9BURK</name>
<dbReference type="EMBL" id="JBDPZD010000001">
    <property type="protein sequence ID" value="MEO3690058.1"/>
    <property type="molecule type" value="Genomic_DNA"/>
</dbReference>
<dbReference type="Gene3D" id="2.60.40.10">
    <property type="entry name" value="Immunoglobulins"/>
    <property type="match status" value="1"/>
</dbReference>
<protein>
    <recommendedName>
        <fullName evidence="3">Ig-like domain-containing protein</fullName>
    </recommendedName>
</protein>
<feature type="region of interest" description="Disordered" evidence="1">
    <location>
        <begin position="25"/>
        <end position="50"/>
    </location>
</feature>
<sequence>MNATMRRRIAILSISLSLAACGGGGGGGGGGSSSTPTPTPTPSGPPALSAQCQSGSVARLALPAAAPAGQNQEVALLACASSNPIDTVQWRQTAGTSLSLTSARSAALSVEPPSAGSYGLSVEFTDANGTRYSGDATLTATAASTPTQMLIRGEPSVWAGGKTSVRAWVTGLAVADYDGATVQWSQVEGPAALLGDTNAWRLLFTAPNVSQDTQLRLRASASLPDGQRWTQDFLLLVQPGPAMAAQALFDSSDPASRVYPYLATTPHAAALRDCVYRPGLDSSNLCNMGRLPVLGQETQGALPTVEQVMARVLVSNDWMGQRFEAFLREQDTAGDFRRLLNATTAIVIGGRVRPAFYWSATGAIYLDASYLWTTPQERDTVSETPDPRASYGDSLAYATLWRYVKNNQSAGGRTPVLERGSRSTADLVGALGSLLYHELTHANDFLPSRLHTLLNGSLRVYQATPANTASEMLRAQLPFKSQPMVDLGRVQFFGETATATQRAYTPSDIAAFFSADNVTDDYNYSWPSGQPVPREDAAMLAEEALMQLRHGIYRDFAITPQFLTGASADQPVTWGQRGRIGDPTIKPRAALILAQTMPWLPANFLDGLAAPIQLKAGRTWGENLDQAALASGQVKPLSAAERALEADLDSRRRGARNARALLQR</sequence>
<feature type="chain" id="PRO_5046672115" description="Ig-like domain-containing protein" evidence="2">
    <location>
        <begin position="23"/>
        <end position="664"/>
    </location>
</feature>
<comment type="caution">
    <text evidence="4">The sequence shown here is derived from an EMBL/GenBank/DDBJ whole genome shotgun (WGS) entry which is preliminary data.</text>
</comment>
<dbReference type="PROSITE" id="PS51257">
    <property type="entry name" value="PROKAR_LIPOPROTEIN"/>
    <property type="match status" value="1"/>
</dbReference>
<evidence type="ECO:0000259" key="3">
    <source>
        <dbReference type="PROSITE" id="PS50835"/>
    </source>
</evidence>
<feature type="domain" description="Ig-like" evidence="3">
    <location>
        <begin position="45"/>
        <end position="139"/>
    </location>
</feature>
<keyword evidence="5" id="KW-1185">Reference proteome</keyword>
<evidence type="ECO:0000256" key="1">
    <source>
        <dbReference type="SAM" id="MobiDB-lite"/>
    </source>
</evidence>
<dbReference type="InterPro" id="IPR007110">
    <property type="entry name" value="Ig-like_dom"/>
</dbReference>